<protein>
    <submittedName>
        <fullName evidence="1">Uncharacterized protein</fullName>
    </submittedName>
</protein>
<accession>A0ACB6RN95</accession>
<sequence>MFEAAATRLWSVATPYRTPHTNGELQSRVGCWSGYIVERVSHPGQKLGMWMATVVRLQDGEGWTPRSVHQSILVMGSICYRLLASEQPTPLAIQRACVKYAGKEALKGLLGWRASAKPPLIASGPPWAA</sequence>
<keyword evidence="2" id="KW-1185">Reference proteome</keyword>
<dbReference type="Proteomes" id="UP000799754">
    <property type="component" value="Unassembled WGS sequence"/>
</dbReference>
<evidence type="ECO:0000313" key="2">
    <source>
        <dbReference type="Proteomes" id="UP000799754"/>
    </source>
</evidence>
<dbReference type="EMBL" id="MU006743">
    <property type="protein sequence ID" value="KAF2622583.1"/>
    <property type="molecule type" value="Genomic_DNA"/>
</dbReference>
<comment type="caution">
    <text evidence="1">The sequence shown here is derived from an EMBL/GenBank/DDBJ whole genome shotgun (WGS) entry which is preliminary data.</text>
</comment>
<gene>
    <name evidence="1" type="ORF">BU25DRAFT_480274</name>
</gene>
<reference evidence="1" key="1">
    <citation type="journal article" date="2020" name="Stud. Mycol.">
        <title>101 Dothideomycetes genomes: a test case for predicting lifestyles and emergence of pathogens.</title>
        <authorList>
            <person name="Haridas S."/>
            <person name="Albert R."/>
            <person name="Binder M."/>
            <person name="Bloem J."/>
            <person name="Labutti K."/>
            <person name="Salamov A."/>
            <person name="Andreopoulos B."/>
            <person name="Baker S."/>
            <person name="Barry K."/>
            <person name="Bills G."/>
            <person name="Bluhm B."/>
            <person name="Cannon C."/>
            <person name="Castanera R."/>
            <person name="Culley D."/>
            <person name="Daum C."/>
            <person name="Ezra D."/>
            <person name="Gonzalez J."/>
            <person name="Henrissat B."/>
            <person name="Kuo A."/>
            <person name="Liang C."/>
            <person name="Lipzen A."/>
            <person name="Lutzoni F."/>
            <person name="Magnuson J."/>
            <person name="Mondo S."/>
            <person name="Nolan M."/>
            <person name="Ohm R."/>
            <person name="Pangilinan J."/>
            <person name="Park H.-J."/>
            <person name="Ramirez L."/>
            <person name="Alfaro M."/>
            <person name="Sun H."/>
            <person name="Tritt A."/>
            <person name="Yoshinaga Y."/>
            <person name="Zwiers L.-H."/>
            <person name="Turgeon B."/>
            <person name="Goodwin S."/>
            <person name="Spatafora J."/>
            <person name="Crous P."/>
            <person name="Grigoriev I."/>
        </authorList>
    </citation>
    <scope>NUCLEOTIDE SEQUENCE</scope>
    <source>
        <strain evidence="1">CBS 525.71</strain>
    </source>
</reference>
<evidence type="ECO:0000313" key="1">
    <source>
        <dbReference type="EMBL" id="KAF2622583.1"/>
    </source>
</evidence>
<proteinExistence type="predicted"/>
<name>A0ACB6RN95_9PLEO</name>
<organism evidence="1 2">
    <name type="scientific">Macroventuria anomochaeta</name>
    <dbReference type="NCBI Taxonomy" id="301207"/>
    <lineage>
        <taxon>Eukaryota</taxon>
        <taxon>Fungi</taxon>
        <taxon>Dikarya</taxon>
        <taxon>Ascomycota</taxon>
        <taxon>Pezizomycotina</taxon>
        <taxon>Dothideomycetes</taxon>
        <taxon>Pleosporomycetidae</taxon>
        <taxon>Pleosporales</taxon>
        <taxon>Pleosporineae</taxon>
        <taxon>Didymellaceae</taxon>
        <taxon>Macroventuria</taxon>
    </lineage>
</organism>